<evidence type="ECO:0000256" key="4">
    <source>
        <dbReference type="SAM" id="SignalP"/>
    </source>
</evidence>
<dbReference type="InterPro" id="IPR002347">
    <property type="entry name" value="SDR_fam"/>
</dbReference>
<dbReference type="KEGG" id="ela:UCREL1_7946"/>
<reference evidence="6" key="1">
    <citation type="journal article" date="2013" name="Genome Announc.">
        <title>Draft genome sequence of the grapevine dieback fungus Eutypa lata UCR-EL1.</title>
        <authorList>
            <person name="Blanco-Ulate B."/>
            <person name="Rolshausen P.E."/>
            <person name="Cantu D."/>
        </authorList>
    </citation>
    <scope>NUCLEOTIDE SEQUENCE [LARGE SCALE GENOMIC DNA]</scope>
    <source>
        <strain evidence="6">UCR-EL1</strain>
    </source>
</reference>
<dbReference type="Gene3D" id="3.40.50.720">
    <property type="entry name" value="NAD(P)-binding Rossmann-like Domain"/>
    <property type="match status" value="1"/>
</dbReference>
<keyword evidence="4" id="KW-0732">Signal</keyword>
<evidence type="ECO:0000256" key="2">
    <source>
        <dbReference type="ARBA" id="ARBA00022857"/>
    </source>
</evidence>
<protein>
    <submittedName>
        <fullName evidence="5">Putative aflatoxin biosynthesis ketoreductase nor-1 protein</fullName>
    </submittedName>
</protein>
<name>M7T5H5_EUTLA</name>
<dbReference type="InterPro" id="IPR051468">
    <property type="entry name" value="Fungal_SecMetab_SDRs"/>
</dbReference>
<gene>
    <name evidence="5" type="ORF">UCREL1_7946</name>
</gene>
<feature type="chain" id="PRO_5004085370" evidence="4">
    <location>
        <begin position="26"/>
        <end position="449"/>
    </location>
</feature>
<dbReference type="HOGENOM" id="CLU_609772_0_0_1"/>
<keyword evidence="2" id="KW-0521">NADP</keyword>
<dbReference type="OrthoDB" id="9876299at2759"/>
<dbReference type="GO" id="GO:0005737">
    <property type="term" value="C:cytoplasm"/>
    <property type="evidence" value="ECO:0007669"/>
    <property type="project" value="TreeGrafter"/>
</dbReference>
<dbReference type="Proteomes" id="UP000012174">
    <property type="component" value="Unassembled WGS sequence"/>
</dbReference>
<evidence type="ECO:0000256" key="1">
    <source>
        <dbReference type="ARBA" id="ARBA00006484"/>
    </source>
</evidence>
<dbReference type="SUPFAM" id="SSF51735">
    <property type="entry name" value="NAD(P)-binding Rossmann-fold domains"/>
    <property type="match status" value="1"/>
</dbReference>
<dbReference type="Pfam" id="PF00106">
    <property type="entry name" value="adh_short"/>
    <property type="match status" value="1"/>
</dbReference>
<evidence type="ECO:0000256" key="3">
    <source>
        <dbReference type="ARBA" id="ARBA00023002"/>
    </source>
</evidence>
<dbReference type="AlphaFoldDB" id="M7T5H5"/>
<dbReference type="eggNOG" id="KOG1611">
    <property type="taxonomic scope" value="Eukaryota"/>
</dbReference>
<organism evidence="5 6">
    <name type="scientific">Eutypa lata (strain UCR-EL1)</name>
    <name type="common">Grapevine dieback disease fungus</name>
    <name type="synonym">Eutypa armeniacae</name>
    <dbReference type="NCBI Taxonomy" id="1287681"/>
    <lineage>
        <taxon>Eukaryota</taxon>
        <taxon>Fungi</taxon>
        <taxon>Dikarya</taxon>
        <taxon>Ascomycota</taxon>
        <taxon>Pezizomycotina</taxon>
        <taxon>Sordariomycetes</taxon>
        <taxon>Xylariomycetidae</taxon>
        <taxon>Xylariales</taxon>
        <taxon>Diatrypaceae</taxon>
        <taxon>Eutypa</taxon>
    </lineage>
</organism>
<accession>M7T5H5</accession>
<dbReference type="GO" id="GO:0016491">
    <property type="term" value="F:oxidoreductase activity"/>
    <property type="evidence" value="ECO:0007669"/>
    <property type="project" value="UniProtKB-KW"/>
</dbReference>
<sequence>MQLSKLNKVSATSLLLAGLAATGWASPTPDAPLEKRDTAFARRTESGVVDIAGQWTAWQPGYLTGTYLLFHNEDYVTLEGTGYVQLRWEVEYWKRAGATGDISIDTSGTFVQVAGGSGWQFGDSPAPFCNDPSGTCLNATGGSDYGYTWFTNGANHWHNEYYWLDGQVTLQTSEGTGLYNVAANVTTYDTILSEINTAYSSPSHIGASFDPEFGSCPCIGRGLFNYYVAQPNNTIIAAVRDVEGSQGLLSVPRGKNTQVVITKVDSSSRTDPYDAIKHIKAEGIDRIDVVISSAGIAKMGSVEDIPFEEFEEVLMVNALSVMLLYRAALPLLRKSHNAKFAFISAAGGSLNEMPKYPYPNVSYAASKALANVLVVKMGMENDWLITLCIHPGLVQTDMGNAGAQVFGLEKAPTTLEQSSKNTADIIEMATKEEHSEKFFNETIDCIHPW</sequence>
<dbReference type="PANTHER" id="PTHR43544">
    <property type="entry name" value="SHORT-CHAIN DEHYDROGENASE/REDUCTASE"/>
    <property type="match status" value="1"/>
</dbReference>
<feature type="signal peptide" evidence="4">
    <location>
        <begin position="1"/>
        <end position="25"/>
    </location>
</feature>
<keyword evidence="6" id="KW-1185">Reference proteome</keyword>
<evidence type="ECO:0000313" key="6">
    <source>
        <dbReference type="Proteomes" id="UP000012174"/>
    </source>
</evidence>
<dbReference type="InterPro" id="IPR036291">
    <property type="entry name" value="NAD(P)-bd_dom_sf"/>
</dbReference>
<comment type="similarity">
    <text evidence="1">Belongs to the short-chain dehydrogenases/reductases (SDR) family.</text>
</comment>
<dbReference type="EMBL" id="KB706946">
    <property type="protein sequence ID" value="EMR65071.1"/>
    <property type="molecule type" value="Genomic_DNA"/>
</dbReference>
<evidence type="ECO:0000313" key="5">
    <source>
        <dbReference type="EMBL" id="EMR65071.1"/>
    </source>
</evidence>
<dbReference type="PANTHER" id="PTHR43544:SF7">
    <property type="entry name" value="NADB-LER2"/>
    <property type="match status" value="1"/>
</dbReference>
<keyword evidence="3" id="KW-0560">Oxidoreductase</keyword>
<proteinExistence type="inferred from homology"/>